<dbReference type="Gene3D" id="3.90.550.10">
    <property type="entry name" value="Spore Coat Polysaccharide Biosynthesis Protein SpsA, Chain A"/>
    <property type="match status" value="1"/>
</dbReference>
<evidence type="ECO:0000313" key="2">
    <source>
        <dbReference type="EMBL" id="MFC4617135.1"/>
    </source>
</evidence>
<dbReference type="PANTHER" id="PTHR43777">
    <property type="entry name" value="MOLYBDENUM COFACTOR CYTIDYLYLTRANSFERASE"/>
    <property type="match status" value="1"/>
</dbReference>
<accession>A0ABV9GKF1</accession>
<evidence type="ECO:0000259" key="1">
    <source>
        <dbReference type="Pfam" id="PF12804"/>
    </source>
</evidence>
<dbReference type="InterPro" id="IPR025877">
    <property type="entry name" value="MobA-like_NTP_Trfase"/>
</dbReference>
<keyword evidence="3" id="KW-1185">Reference proteome</keyword>
<dbReference type="CDD" id="cd04182">
    <property type="entry name" value="GT_2_like_f"/>
    <property type="match status" value="1"/>
</dbReference>
<reference evidence="3" key="1">
    <citation type="journal article" date="2019" name="Int. J. Syst. Evol. Microbiol.">
        <title>The Global Catalogue of Microorganisms (GCM) 10K type strain sequencing project: providing services to taxonomists for standard genome sequencing and annotation.</title>
        <authorList>
            <consortium name="The Broad Institute Genomics Platform"/>
            <consortium name="The Broad Institute Genome Sequencing Center for Infectious Disease"/>
            <person name="Wu L."/>
            <person name="Ma J."/>
        </authorList>
    </citation>
    <scope>NUCLEOTIDE SEQUENCE [LARGE SCALE GENOMIC DNA]</scope>
    <source>
        <strain evidence="3">CGMCC 1.16306</strain>
    </source>
</reference>
<dbReference type="EMBL" id="JBHSFW010000001">
    <property type="protein sequence ID" value="MFC4617135.1"/>
    <property type="molecule type" value="Genomic_DNA"/>
</dbReference>
<comment type="caution">
    <text evidence="2">The sequence shown here is derived from an EMBL/GenBank/DDBJ whole genome shotgun (WGS) entry which is preliminary data.</text>
</comment>
<dbReference type="InterPro" id="IPR029044">
    <property type="entry name" value="Nucleotide-diphossugar_trans"/>
</dbReference>
<name>A0ABV9GKF1_9BACL</name>
<sequence>MNDMGMIGLFLAAGRSQRMGKNKLELPFRDGTLGGHALKNVLNASLNHTLVIVRPTDPLHWLDDASLITSLKKWSLVYNYDSDHGQASSIHTGVRQAMAANAQAVIIFLADQPFLQAHWINELNKTFKRESPPFIAMRYNGIVHPPILFSKQTWPDLLTLTGDQGARLLFKNGLLKDGLFFDHQNQKLLFDVDDDRDYQRALMFDGQGIGRGVKDMLTLERRGRIDRKR</sequence>
<dbReference type="GO" id="GO:0016740">
    <property type="term" value="F:transferase activity"/>
    <property type="evidence" value="ECO:0007669"/>
    <property type="project" value="UniProtKB-KW"/>
</dbReference>
<keyword evidence="2" id="KW-0808">Transferase</keyword>
<gene>
    <name evidence="2" type="ORF">ACFO4N_00165</name>
</gene>
<organism evidence="2 3">
    <name type="scientific">Camelliibacillus cellulosilyticus</name>
    <dbReference type="NCBI Taxonomy" id="2174486"/>
    <lineage>
        <taxon>Bacteria</taxon>
        <taxon>Bacillati</taxon>
        <taxon>Bacillota</taxon>
        <taxon>Bacilli</taxon>
        <taxon>Bacillales</taxon>
        <taxon>Sporolactobacillaceae</taxon>
        <taxon>Camelliibacillus</taxon>
    </lineage>
</organism>
<dbReference type="PANTHER" id="PTHR43777:SF1">
    <property type="entry name" value="MOLYBDENUM COFACTOR CYTIDYLYLTRANSFERASE"/>
    <property type="match status" value="1"/>
</dbReference>
<feature type="domain" description="MobA-like NTP transferase" evidence="1">
    <location>
        <begin position="8"/>
        <end position="171"/>
    </location>
</feature>
<dbReference type="Pfam" id="PF12804">
    <property type="entry name" value="NTP_transf_3"/>
    <property type="match status" value="1"/>
</dbReference>
<dbReference type="Proteomes" id="UP001596022">
    <property type="component" value="Unassembled WGS sequence"/>
</dbReference>
<protein>
    <submittedName>
        <fullName evidence="2">NTP transferase domain-containing protein</fullName>
    </submittedName>
</protein>
<dbReference type="SUPFAM" id="SSF53448">
    <property type="entry name" value="Nucleotide-diphospho-sugar transferases"/>
    <property type="match status" value="1"/>
</dbReference>
<dbReference type="RefSeq" id="WP_376844196.1">
    <property type="nucleotide sequence ID" value="NZ_JBHSFW010000001.1"/>
</dbReference>
<proteinExistence type="predicted"/>
<evidence type="ECO:0000313" key="3">
    <source>
        <dbReference type="Proteomes" id="UP001596022"/>
    </source>
</evidence>